<dbReference type="Gene3D" id="3.30.710.10">
    <property type="entry name" value="Potassium Channel Kv1.1, Chain A"/>
    <property type="match status" value="1"/>
</dbReference>
<gene>
    <name evidence="2" type="ORF">B2J93_4052</name>
</gene>
<reference evidence="2 3" key="1">
    <citation type="submission" date="2017-04" db="EMBL/GenBank/DDBJ databases">
        <title>Draft genome sequence of Marssonina coronaria NL1: causal agent of apple blotch.</title>
        <authorList>
            <person name="Cheng Q."/>
        </authorList>
    </citation>
    <scope>NUCLEOTIDE SEQUENCE [LARGE SCALE GENOMIC DNA]</scope>
    <source>
        <strain evidence="2 3">NL1</strain>
    </source>
</reference>
<dbReference type="PROSITE" id="PS50097">
    <property type="entry name" value="BTB"/>
    <property type="match status" value="1"/>
</dbReference>
<protein>
    <recommendedName>
        <fullName evidence="1">BTB domain-containing protein</fullName>
    </recommendedName>
</protein>
<evidence type="ECO:0000313" key="2">
    <source>
        <dbReference type="EMBL" id="OWP04770.1"/>
    </source>
</evidence>
<proteinExistence type="predicted"/>
<dbReference type="AlphaFoldDB" id="A0A218ZB02"/>
<dbReference type="InterPro" id="IPR000210">
    <property type="entry name" value="BTB/POZ_dom"/>
</dbReference>
<evidence type="ECO:0000313" key="3">
    <source>
        <dbReference type="Proteomes" id="UP000242519"/>
    </source>
</evidence>
<keyword evidence="3" id="KW-1185">Reference proteome</keyword>
<dbReference type="EMBL" id="MZNU01000093">
    <property type="protein sequence ID" value="OWP04770.1"/>
    <property type="molecule type" value="Genomic_DNA"/>
</dbReference>
<feature type="domain" description="BTB" evidence="1">
    <location>
        <begin position="49"/>
        <end position="117"/>
    </location>
</feature>
<dbReference type="SUPFAM" id="SSF54695">
    <property type="entry name" value="POZ domain"/>
    <property type="match status" value="1"/>
</dbReference>
<name>A0A218ZB02_9HELO</name>
<dbReference type="STRING" id="503106.A0A218ZB02"/>
<dbReference type="InterPro" id="IPR011333">
    <property type="entry name" value="SKP1/BTB/POZ_sf"/>
</dbReference>
<sequence length="247" mass="27940">MKNLLAAKDCVEPASDAQRQEDISAHHWHLANSIPRQVPPKPGPDQALVAITVVKGSSTKSFVLHQSLMCILSPYFAEVFHASDEGRAQSLLLQDTCRVAFGIFVRWAYSQKKRLPSSRRSHISPSTWIEVCLLAEKTRIASLQEEAIRVLKRSAAGLDPSREELERIRARTGGESPFRKFLLDSLADEKLAMIGLKRVVAESGEVRVVSACPKKIRKGHPFPSRIVRKYRPRPWQLFTLDMRQPRR</sequence>
<organism evidence="2 3">
    <name type="scientific">Diplocarpon coronariae</name>
    <dbReference type="NCBI Taxonomy" id="2795749"/>
    <lineage>
        <taxon>Eukaryota</taxon>
        <taxon>Fungi</taxon>
        <taxon>Dikarya</taxon>
        <taxon>Ascomycota</taxon>
        <taxon>Pezizomycotina</taxon>
        <taxon>Leotiomycetes</taxon>
        <taxon>Helotiales</taxon>
        <taxon>Drepanopezizaceae</taxon>
        <taxon>Diplocarpon</taxon>
    </lineage>
</organism>
<comment type="caution">
    <text evidence="2">The sequence shown here is derived from an EMBL/GenBank/DDBJ whole genome shotgun (WGS) entry which is preliminary data.</text>
</comment>
<accession>A0A218ZB02</accession>
<dbReference type="Proteomes" id="UP000242519">
    <property type="component" value="Unassembled WGS sequence"/>
</dbReference>
<dbReference type="OrthoDB" id="194443at2759"/>
<evidence type="ECO:0000259" key="1">
    <source>
        <dbReference type="PROSITE" id="PS50097"/>
    </source>
</evidence>
<dbReference type="InParanoid" id="A0A218ZB02"/>